<feature type="region of interest" description="Disordered" evidence="1">
    <location>
        <begin position="1"/>
        <end position="29"/>
    </location>
</feature>
<dbReference type="EMBL" id="BARU01029739">
    <property type="protein sequence ID" value="GAH70374.1"/>
    <property type="molecule type" value="Genomic_DNA"/>
</dbReference>
<accession>X1IW82</accession>
<reference evidence="2" key="1">
    <citation type="journal article" date="2014" name="Front. Microbiol.">
        <title>High frequency of phylogenetically diverse reductive dehalogenase-homologous genes in deep subseafloor sedimentary metagenomes.</title>
        <authorList>
            <person name="Kawai M."/>
            <person name="Futagami T."/>
            <person name="Toyoda A."/>
            <person name="Takaki Y."/>
            <person name="Nishi S."/>
            <person name="Hori S."/>
            <person name="Arai W."/>
            <person name="Tsubouchi T."/>
            <person name="Morono Y."/>
            <person name="Uchiyama I."/>
            <person name="Ito T."/>
            <person name="Fujiyama A."/>
            <person name="Inagaki F."/>
            <person name="Takami H."/>
        </authorList>
    </citation>
    <scope>NUCLEOTIDE SEQUENCE</scope>
    <source>
        <strain evidence="2">Expedition CK06-06</strain>
    </source>
</reference>
<evidence type="ECO:0000313" key="2">
    <source>
        <dbReference type="EMBL" id="GAH70374.1"/>
    </source>
</evidence>
<proteinExistence type="predicted"/>
<name>X1IW82_9ZZZZ</name>
<gene>
    <name evidence="2" type="ORF">S03H2_47262</name>
</gene>
<protein>
    <submittedName>
        <fullName evidence="2">Uncharacterized protein</fullName>
    </submittedName>
</protein>
<organism evidence="2">
    <name type="scientific">marine sediment metagenome</name>
    <dbReference type="NCBI Taxonomy" id="412755"/>
    <lineage>
        <taxon>unclassified sequences</taxon>
        <taxon>metagenomes</taxon>
        <taxon>ecological metagenomes</taxon>
    </lineage>
</organism>
<sequence length="29" mass="3269">GLELGKQPKDKEFEQLSRRLQALGSSPKK</sequence>
<feature type="non-terminal residue" evidence="2">
    <location>
        <position position="1"/>
    </location>
</feature>
<feature type="compositionally biased region" description="Basic and acidic residues" evidence="1">
    <location>
        <begin position="1"/>
        <end position="17"/>
    </location>
</feature>
<dbReference type="AlphaFoldDB" id="X1IW82"/>
<evidence type="ECO:0000256" key="1">
    <source>
        <dbReference type="SAM" id="MobiDB-lite"/>
    </source>
</evidence>
<comment type="caution">
    <text evidence="2">The sequence shown here is derived from an EMBL/GenBank/DDBJ whole genome shotgun (WGS) entry which is preliminary data.</text>
</comment>